<sequence>MEGIIMMVVLFIISSLLSGNKKQKEQKPMPPFSNKNAPVFEQKRQQQPKKARTLEDFASEIFQQLNEKANPTVQPEVKMEKPTVVNEKSQNSRPTFDVNRSSKQLAKVTENQQHDVIKSKEIGSFIPKDRDALVQAIITSEILGTPKAKQR</sequence>
<dbReference type="Proteomes" id="UP000219636">
    <property type="component" value="Unassembled WGS sequence"/>
</dbReference>
<feature type="region of interest" description="Disordered" evidence="1">
    <location>
        <begin position="68"/>
        <end position="101"/>
    </location>
</feature>
<name>A0A285TF38_9BACL</name>
<feature type="region of interest" description="Disordered" evidence="1">
    <location>
        <begin position="21"/>
        <end position="50"/>
    </location>
</feature>
<proteinExistence type="predicted"/>
<protein>
    <submittedName>
        <fullName evidence="2">Uncharacterized protein</fullName>
    </submittedName>
</protein>
<dbReference type="EMBL" id="OBMQ01000012">
    <property type="protein sequence ID" value="SOC20845.1"/>
    <property type="molecule type" value="Genomic_DNA"/>
</dbReference>
<dbReference type="AlphaFoldDB" id="A0A285TF38"/>
<dbReference type="RefSeq" id="WP_097074532.1">
    <property type="nucleotide sequence ID" value="NZ_OBMQ01000012.1"/>
</dbReference>
<dbReference type="OrthoDB" id="2734847at2"/>
<accession>A0A285TF38</accession>
<organism evidence="2 3">
    <name type="scientific">Ureibacillus xyleni</name>
    <dbReference type="NCBI Taxonomy" id="614648"/>
    <lineage>
        <taxon>Bacteria</taxon>
        <taxon>Bacillati</taxon>
        <taxon>Bacillota</taxon>
        <taxon>Bacilli</taxon>
        <taxon>Bacillales</taxon>
        <taxon>Caryophanaceae</taxon>
        <taxon>Ureibacillus</taxon>
    </lineage>
</organism>
<evidence type="ECO:0000313" key="2">
    <source>
        <dbReference type="EMBL" id="SOC20845.1"/>
    </source>
</evidence>
<evidence type="ECO:0000313" key="3">
    <source>
        <dbReference type="Proteomes" id="UP000219636"/>
    </source>
</evidence>
<gene>
    <name evidence="2" type="ORF">SAMN05880501_11242</name>
</gene>
<reference evidence="3" key="1">
    <citation type="submission" date="2017-08" db="EMBL/GenBank/DDBJ databases">
        <authorList>
            <person name="Varghese N."/>
            <person name="Submissions S."/>
        </authorList>
    </citation>
    <scope>NUCLEOTIDE SEQUENCE [LARGE SCALE GENOMIC DNA]</scope>
    <source>
        <strain evidence="3">JC22</strain>
    </source>
</reference>
<keyword evidence="3" id="KW-1185">Reference proteome</keyword>
<feature type="compositionally biased region" description="Polar residues" evidence="1">
    <location>
        <begin position="86"/>
        <end position="101"/>
    </location>
</feature>
<evidence type="ECO:0000256" key="1">
    <source>
        <dbReference type="SAM" id="MobiDB-lite"/>
    </source>
</evidence>